<dbReference type="GO" id="GO:0004386">
    <property type="term" value="F:helicase activity"/>
    <property type="evidence" value="ECO:0007669"/>
    <property type="project" value="UniProtKB-KW"/>
</dbReference>
<dbReference type="InterPro" id="IPR002694">
    <property type="entry name" value="Znf_CHC2"/>
</dbReference>
<evidence type="ECO:0000256" key="3">
    <source>
        <dbReference type="ARBA" id="ARBA00022833"/>
    </source>
</evidence>
<dbReference type="GO" id="GO:0003677">
    <property type="term" value="F:DNA binding"/>
    <property type="evidence" value="ECO:0007669"/>
    <property type="project" value="InterPro"/>
</dbReference>
<protein>
    <submittedName>
        <fullName evidence="5">Helicase</fullName>
    </submittedName>
</protein>
<dbReference type="Gene3D" id="3.90.580.10">
    <property type="entry name" value="Zinc finger, CHC2-type domain"/>
    <property type="match status" value="1"/>
</dbReference>
<keyword evidence="5" id="KW-0067">ATP-binding</keyword>
<dbReference type="SUPFAM" id="SSF57783">
    <property type="entry name" value="Zinc beta-ribbon"/>
    <property type="match status" value="1"/>
</dbReference>
<keyword evidence="5" id="KW-0547">Nucleotide-binding</keyword>
<dbReference type="AlphaFoldDB" id="A0A7V4G677"/>
<dbReference type="InterPro" id="IPR013237">
    <property type="entry name" value="Phage_T7_Gp4_N"/>
</dbReference>
<sequence>MDLLSLLASDGYEMKRVASTRGGEFAGPCPFCRDGKDRFRVWPEQGEGGRWWCRQCGKSGDIIQYLREVRGLSFREACDAAGRVVPPSPFWRPKPRPPWEPRRTTPPGDLWQARARQLVEEGERRLFQPHGQGKKLLDWLQKKRGLSADSIKANRLGLHPQDTWDRPEYWGLEPVLKDTGIPKKLWIPRGLIIPYCQAEHVLRIRLRRPRADGDPRYYLLKGSDTRAMVWGRDRQVMVVVESELDGMLLYQEAGGLAGVVALGNAQARPDQAAAAALRQSRLILIALDGDAAGAREAWRWWTQNFPQAQRWPPIDGKDIGEMWQAGVKLGTWLKVGIQDYRAVIWEAKSLGKL</sequence>
<comment type="caution">
    <text evidence="5">The sequence shown here is derived from an EMBL/GenBank/DDBJ whole genome shotgun (WGS) entry which is preliminary data.</text>
</comment>
<proteinExistence type="predicted"/>
<keyword evidence="5" id="KW-0378">Hydrolase</keyword>
<dbReference type="SMART" id="SM00778">
    <property type="entry name" value="Prim_Zn_Ribbon"/>
    <property type="match status" value="1"/>
</dbReference>
<evidence type="ECO:0000313" key="5">
    <source>
        <dbReference type="EMBL" id="HGS04175.1"/>
    </source>
</evidence>
<accession>A0A7V4G677</accession>
<dbReference type="CDD" id="cd01029">
    <property type="entry name" value="TOPRIM_primases"/>
    <property type="match status" value="1"/>
</dbReference>
<dbReference type="PANTHER" id="PTHR30313:SF2">
    <property type="entry name" value="DNA PRIMASE"/>
    <property type="match status" value="1"/>
</dbReference>
<dbReference type="InterPro" id="IPR034154">
    <property type="entry name" value="TOPRIM_DnaG/twinkle"/>
</dbReference>
<keyword evidence="3" id="KW-0862">Zinc</keyword>
<keyword evidence="5" id="KW-0347">Helicase</keyword>
<evidence type="ECO:0000256" key="2">
    <source>
        <dbReference type="ARBA" id="ARBA00022771"/>
    </source>
</evidence>
<evidence type="ECO:0000256" key="1">
    <source>
        <dbReference type="ARBA" id="ARBA00022723"/>
    </source>
</evidence>
<dbReference type="InterPro" id="IPR050219">
    <property type="entry name" value="DnaG_primase"/>
</dbReference>
<dbReference type="PANTHER" id="PTHR30313">
    <property type="entry name" value="DNA PRIMASE"/>
    <property type="match status" value="1"/>
</dbReference>
<reference evidence="5" key="1">
    <citation type="journal article" date="2020" name="mSystems">
        <title>Genome- and Community-Level Interaction Insights into Carbon Utilization and Element Cycling Functions of Hydrothermarchaeota in Hydrothermal Sediment.</title>
        <authorList>
            <person name="Zhou Z."/>
            <person name="Liu Y."/>
            <person name="Xu W."/>
            <person name="Pan J."/>
            <person name="Luo Z.H."/>
            <person name="Li M."/>
        </authorList>
    </citation>
    <scope>NUCLEOTIDE SEQUENCE [LARGE SCALE GENOMIC DNA]</scope>
    <source>
        <strain evidence="5">SpSt-548</strain>
    </source>
</reference>
<dbReference type="GO" id="GO:0008270">
    <property type="term" value="F:zinc ion binding"/>
    <property type="evidence" value="ECO:0007669"/>
    <property type="project" value="UniProtKB-KW"/>
</dbReference>
<keyword evidence="2" id="KW-0863">Zinc-finger</keyword>
<dbReference type="InterPro" id="IPR036977">
    <property type="entry name" value="DNA_primase_Znf_CHC2"/>
</dbReference>
<dbReference type="Gene3D" id="3.40.1360.10">
    <property type="match status" value="1"/>
</dbReference>
<dbReference type="SUPFAM" id="SSF56731">
    <property type="entry name" value="DNA primase core"/>
    <property type="match status" value="1"/>
</dbReference>
<dbReference type="EMBL" id="DSXI01000014">
    <property type="protein sequence ID" value="HGS04175.1"/>
    <property type="molecule type" value="Genomic_DNA"/>
</dbReference>
<organism evidence="5">
    <name type="scientific">Desulfobacca acetoxidans</name>
    <dbReference type="NCBI Taxonomy" id="60893"/>
    <lineage>
        <taxon>Bacteria</taxon>
        <taxon>Pseudomonadati</taxon>
        <taxon>Thermodesulfobacteriota</taxon>
        <taxon>Desulfobaccia</taxon>
        <taxon>Desulfobaccales</taxon>
        <taxon>Desulfobaccaceae</taxon>
        <taxon>Desulfobacca</taxon>
    </lineage>
</organism>
<evidence type="ECO:0000259" key="4">
    <source>
        <dbReference type="SMART" id="SM00778"/>
    </source>
</evidence>
<gene>
    <name evidence="5" type="ORF">ENT08_00255</name>
</gene>
<dbReference type="GO" id="GO:0005737">
    <property type="term" value="C:cytoplasm"/>
    <property type="evidence" value="ECO:0007669"/>
    <property type="project" value="TreeGrafter"/>
</dbReference>
<dbReference type="Pfam" id="PF01807">
    <property type="entry name" value="Zn_ribbon_DnaG"/>
    <property type="match status" value="1"/>
</dbReference>
<keyword evidence="1" id="KW-0479">Metal-binding</keyword>
<name>A0A7V4G677_9BACT</name>
<dbReference type="GO" id="GO:0006269">
    <property type="term" value="P:DNA replication, synthesis of primer"/>
    <property type="evidence" value="ECO:0007669"/>
    <property type="project" value="TreeGrafter"/>
</dbReference>
<dbReference type="GO" id="GO:0003899">
    <property type="term" value="F:DNA-directed RNA polymerase activity"/>
    <property type="evidence" value="ECO:0007669"/>
    <property type="project" value="InterPro"/>
</dbReference>
<feature type="domain" description="DNA primase/helicase Gp4 N-terminal Bacteriophage T7-like" evidence="4">
    <location>
        <begin position="24"/>
        <end position="63"/>
    </location>
</feature>